<evidence type="ECO:0000313" key="1">
    <source>
        <dbReference type="EMBL" id="SDS21762.1"/>
    </source>
</evidence>
<reference evidence="2" key="1">
    <citation type="submission" date="2016-10" db="EMBL/GenBank/DDBJ databases">
        <authorList>
            <person name="Varghese N."/>
            <person name="Submissions S."/>
        </authorList>
    </citation>
    <scope>NUCLEOTIDE SEQUENCE [LARGE SCALE GENOMIC DNA]</scope>
    <source>
        <strain evidence="2">GAS369</strain>
    </source>
</reference>
<proteinExistence type="predicted"/>
<dbReference type="Proteomes" id="UP000243904">
    <property type="component" value="Chromosome I"/>
</dbReference>
<organism evidence="1 2">
    <name type="scientific">Bradyrhizobium canariense</name>
    <dbReference type="NCBI Taxonomy" id="255045"/>
    <lineage>
        <taxon>Bacteria</taxon>
        <taxon>Pseudomonadati</taxon>
        <taxon>Pseudomonadota</taxon>
        <taxon>Alphaproteobacteria</taxon>
        <taxon>Hyphomicrobiales</taxon>
        <taxon>Nitrobacteraceae</taxon>
        <taxon>Bradyrhizobium</taxon>
    </lineage>
</organism>
<gene>
    <name evidence="1" type="ORF">SAMN05444158_1376</name>
</gene>
<dbReference type="AlphaFoldDB" id="A0A1H1QE51"/>
<keyword evidence="2" id="KW-1185">Reference proteome</keyword>
<protein>
    <submittedName>
        <fullName evidence="1">Uncharacterized protein</fullName>
    </submittedName>
</protein>
<dbReference type="EMBL" id="LT629750">
    <property type="protein sequence ID" value="SDS21762.1"/>
    <property type="molecule type" value="Genomic_DNA"/>
</dbReference>
<sequence>MLLLFGRILMIDQKVKIKCSKCSQVFREHAKRIRDGFQTNCQHCNRLIMFDATSEDRNIRRALMSARDVRTALETQPKVTADPKA</sequence>
<accession>A0A1H1QE51</accession>
<name>A0A1H1QE51_9BRAD</name>
<evidence type="ECO:0000313" key="2">
    <source>
        <dbReference type="Proteomes" id="UP000243904"/>
    </source>
</evidence>